<sequence>MAIYAIRYTYVSDTEALAAVRPKHREFLKSLFDDGVLLASGPLEGNRALIIVEADDAVAALALVDADPFNQASLITDREALEWTQVYGPWA</sequence>
<dbReference type="InterPro" id="IPR005545">
    <property type="entry name" value="YCII"/>
</dbReference>
<dbReference type="Proteomes" id="UP001225576">
    <property type="component" value="Unassembled WGS sequence"/>
</dbReference>
<protein>
    <submittedName>
        <fullName evidence="4">YciI family protein</fullName>
    </submittedName>
    <submittedName>
        <fullName evidence="3">YciI-like protein</fullName>
    </submittedName>
</protein>
<keyword evidence="5" id="KW-1185">Reference proteome</keyword>
<dbReference type="STRING" id="59561.AQZ59_00337"/>
<dbReference type="Proteomes" id="UP000054404">
    <property type="component" value="Unassembled WGS sequence"/>
</dbReference>
<dbReference type="InterPro" id="IPR011008">
    <property type="entry name" value="Dimeric_a/b-barrel"/>
</dbReference>
<evidence type="ECO:0000313" key="3">
    <source>
        <dbReference type="EMBL" id="KTF05029.1"/>
    </source>
</evidence>
<dbReference type="EMBL" id="JASPDQ010000002">
    <property type="protein sequence ID" value="MDK8601134.1"/>
    <property type="molecule type" value="Genomic_DNA"/>
</dbReference>
<dbReference type="OrthoDB" id="8968203at2"/>
<name>A0A0W1KLU9_9ACTO</name>
<comment type="caution">
    <text evidence="3">The sequence shown here is derived from an EMBL/GenBank/DDBJ whole genome shotgun (WGS) entry which is preliminary data.</text>
</comment>
<evidence type="ECO:0000256" key="1">
    <source>
        <dbReference type="ARBA" id="ARBA00007689"/>
    </source>
</evidence>
<gene>
    <name evidence="3" type="ORF">AQZ59_00337</name>
    <name evidence="4" type="ORF">QP858_01485</name>
</gene>
<accession>A0A0W1KLU9</accession>
<evidence type="ECO:0000259" key="2">
    <source>
        <dbReference type="Pfam" id="PF03795"/>
    </source>
</evidence>
<dbReference type="SUPFAM" id="SSF54909">
    <property type="entry name" value="Dimeric alpha+beta barrel"/>
    <property type="match status" value="1"/>
</dbReference>
<reference evidence="4" key="2">
    <citation type="submission" date="2023-05" db="EMBL/GenBank/DDBJ databases">
        <title>Genomic Catalog of Human Bladder Bacteria.</title>
        <authorList>
            <person name="Du J."/>
        </authorList>
    </citation>
    <scope>NUCLEOTIDE SEQUENCE</scope>
    <source>
        <strain evidence="4">UMB1304A</strain>
    </source>
</reference>
<organism evidence="3 5">
    <name type="scientific">Trueperella bernardiae</name>
    <dbReference type="NCBI Taxonomy" id="59561"/>
    <lineage>
        <taxon>Bacteria</taxon>
        <taxon>Bacillati</taxon>
        <taxon>Actinomycetota</taxon>
        <taxon>Actinomycetes</taxon>
        <taxon>Actinomycetales</taxon>
        <taxon>Actinomycetaceae</taxon>
        <taxon>Trueperella</taxon>
    </lineage>
</organism>
<reference evidence="3 5" key="1">
    <citation type="submission" date="2015-11" db="EMBL/GenBank/DDBJ databases">
        <title>Draft Genome Sequence of the Type Strain Trueperella bernardiae LCDC 89-0504T, Isolated from Blood Culture.</title>
        <authorList>
            <person name="Bernier A.-M."/>
            <person name="Bernard K."/>
        </authorList>
    </citation>
    <scope>NUCLEOTIDE SEQUENCE [LARGE SCALE GENOMIC DNA]</scope>
    <source>
        <strain evidence="3 5">LCDC 89-0504</strain>
    </source>
</reference>
<dbReference type="Pfam" id="PF03795">
    <property type="entry name" value="YCII"/>
    <property type="match status" value="1"/>
</dbReference>
<dbReference type="AlphaFoldDB" id="A0A0W1KLU9"/>
<evidence type="ECO:0000313" key="4">
    <source>
        <dbReference type="EMBL" id="MDK8601134.1"/>
    </source>
</evidence>
<proteinExistence type="inferred from homology"/>
<dbReference type="EMBL" id="LNIZ01000001">
    <property type="protein sequence ID" value="KTF05029.1"/>
    <property type="molecule type" value="Genomic_DNA"/>
</dbReference>
<feature type="domain" description="YCII-related" evidence="2">
    <location>
        <begin position="7"/>
        <end position="84"/>
    </location>
</feature>
<comment type="similarity">
    <text evidence="1">Belongs to the YciI family.</text>
</comment>
<dbReference type="PATRIC" id="fig|59561.3.peg.333"/>
<evidence type="ECO:0000313" key="5">
    <source>
        <dbReference type="Proteomes" id="UP000054404"/>
    </source>
</evidence>
<dbReference type="Gene3D" id="3.30.70.1060">
    <property type="entry name" value="Dimeric alpha+beta barrel"/>
    <property type="match status" value="1"/>
</dbReference>
<dbReference type="RefSeq" id="WP_062612532.1">
    <property type="nucleotide sequence ID" value="NZ_CALTZF010000001.1"/>
</dbReference>